<dbReference type="AlphaFoldDB" id="A0A087SVZ0"/>
<sequence>MESRIFRAAALCEDAAHSFRAHGPHVESRDEHQQLVFASSCTWPHIPVLFPCVCNAARSQTCPPGTIRIWIRQLQASIYRPYTRLRDHRQLSL</sequence>
<organism evidence="1 2">
    <name type="scientific">Stegodyphus mimosarum</name>
    <name type="common">African social velvet spider</name>
    <dbReference type="NCBI Taxonomy" id="407821"/>
    <lineage>
        <taxon>Eukaryota</taxon>
        <taxon>Metazoa</taxon>
        <taxon>Ecdysozoa</taxon>
        <taxon>Arthropoda</taxon>
        <taxon>Chelicerata</taxon>
        <taxon>Arachnida</taxon>
        <taxon>Araneae</taxon>
        <taxon>Araneomorphae</taxon>
        <taxon>Entelegynae</taxon>
        <taxon>Eresoidea</taxon>
        <taxon>Eresidae</taxon>
        <taxon>Stegodyphus</taxon>
    </lineage>
</organism>
<accession>A0A087SVZ0</accession>
<gene>
    <name evidence="1" type="ORF">X975_19473</name>
</gene>
<keyword evidence="2" id="KW-1185">Reference proteome</keyword>
<reference evidence="1 2" key="1">
    <citation type="submission" date="2013-11" db="EMBL/GenBank/DDBJ databases">
        <title>Genome sequencing of Stegodyphus mimosarum.</title>
        <authorList>
            <person name="Bechsgaard J."/>
        </authorList>
    </citation>
    <scope>NUCLEOTIDE SEQUENCE [LARGE SCALE GENOMIC DNA]</scope>
</reference>
<name>A0A087SVZ0_STEMI</name>
<feature type="non-terminal residue" evidence="1">
    <location>
        <position position="93"/>
    </location>
</feature>
<evidence type="ECO:0000313" key="1">
    <source>
        <dbReference type="EMBL" id="KFM57029.1"/>
    </source>
</evidence>
<protein>
    <submittedName>
        <fullName evidence="1">Uncharacterized protein</fullName>
    </submittedName>
</protein>
<proteinExistence type="predicted"/>
<evidence type="ECO:0000313" key="2">
    <source>
        <dbReference type="Proteomes" id="UP000054359"/>
    </source>
</evidence>
<dbReference type="EMBL" id="KK112199">
    <property type="protein sequence ID" value="KFM57029.1"/>
    <property type="molecule type" value="Genomic_DNA"/>
</dbReference>
<dbReference type="Proteomes" id="UP000054359">
    <property type="component" value="Unassembled WGS sequence"/>
</dbReference>